<dbReference type="PRINTS" id="PR01549">
    <property type="entry name" value="AUTOINDCRSYN"/>
</dbReference>
<evidence type="ECO:0000256" key="1">
    <source>
        <dbReference type="ARBA" id="ARBA00022654"/>
    </source>
</evidence>
<dbReference type="GO" id="GO:0007165">
    <property type="term" value="P:signal transduction"/>
    <property type="evidence" value="ECO:0007669"/>
    <property type="project" value="TreeGrafter"/>
</dbReference>
<evidence type="ECO:0000256" key="4">
    <source>
        <dbReference type="ARBA" id="ARBA00022929"/>
    </source>
</evidence>
<keyword evidence="3 6" id="KW-0949">S-adenosyl-L-methionine</keyword>
<evidence type="ECO:0000256" key="6">
    <source>
        <dbReference type="RuleBase" id="RU361135"/>
    </source>
</evidence>
<dbReference type="EC" id="2.3.1.184" evidence="6"/>
<evidence type="ECO:0000256" key="2">
    <source>
        <dbReference type="ARBA" id="ARBA00022679"/>
    </source>
</evidence>
<proteinExistence type="inferred from homology"/>
<evidence type="ECO:0000256" key="3">
    <source>
        <dbReference type="ARBA" id="ARBA00022691"/>
    </source>
</evidence>
<accession>A0A6L6VHG6</accession>
<dbReference type="Pfam" id="PF00765">
    <property type="entry name" value="Autoind_synth"/>
    <property type="match status" value="1"/>
</dbReference>
<evidence type="ECO:0000313" key="7">
    <source>
        <dbReference type="EMBL" id="MUZ75273.1"/>
    </source>
</evidence>
<dbReference type="InterPro" id="IPR016181">
    <property type="entry name" value="Acyl_CoA_acyltransferase"/>
</dbReference>
<dbReference type="EMBL" id="WPHR01000026">
    <property type="protein sequence ID" value="MUZ75273.1"/>
    <property type="molecule type" value="Genomic_DNA"/>
</dbReference>
<keyword evidence="2 6" id="KW-0808">Transferase</keyword>
<dbReference type="SUPFAM" id="SSF55729">
    <property type="entry name" value="Acyl-CoA N-acyltransferases (Nat)"/>
    <property type="match status" value="1"/>
</dbReference>
<dbReference type="Proteomes" id="UP000477951">
    <property type="component" value="Unassembled WGS sequence"/>
</dbReference>
<keyword evidence="1 5" id="KW-0673">Quorum sensing</keyword>
<dbReference type="InterPro" id="IPR001690">
    <property type="entry name" value="Autoind_synthase"/>
</dbReference>
<sequence>MKILRNYDRKSHPELFDQMFRGRAAVFQTRLNWPVTVQDGLEIDYYDRELEPAYILDIDDRGTVRGSLRLLPTTAETMITREFLDFFEEPVDIIDPLMWECTKFCVHDGDAGTSVRLLLALHDQCTSCGIERITGLYELQMERVYARLGWEPERFAKAKPGFGDLAVGIWTVDEESHRRLLRSLARRCGI</sequence>
<name>A0A6L6VHG6_AGRVI</name>
<dbReference type="Gene3D" id="3.40.630.30">
    <property type="match status" value="1"/>
</dbReference>
<dbReference type="GO" id="GO:0009372">
    <property type="term" value="P:quorum sensing"/>
    <property type="evidence" value="ECO:0007669"/>
    <property type="project" value="UniProtKB-UniRule"/>
</dbReference>
<evidence type="ECO:0000313" key="8">
    <source>
        <dbReference type="Proteomes" id="UP000477951"/>
    </source>
</evidence>
<organism evidence="7 8">
    <name type="scientific">Agrobacterium vitis</name>
    <name type="common">Rhizobium vitis</name>
    <dbReference type="NCBI Taxonomy" id="373"/>
    <lineage>
        <taxon>Bacteria</taxon>
        <taxon>Pseudomonadati</taxon>
        <taxon>Pseudomonadota</taxon>
        <taxon>Alphaproteobacteria</taxon>
        <taxon>Hyphomicrobiales</taxon>
        <taxon>Rhizobiaceae</taxon>
        <taxon>Rhizobium/Agrobacterium group</taxon>
        <taxon>Agrobacterium</taxon>
    </lineage>
</organism>
<comment type="caution">
    <text evidence="7">The sequence shown here is derived from an EMBL/GenBank/DDBJ whole genome shotgun (WGS) entry which is preliminary data.</text>
</comment>
<comment type="catalytic activity">
    <reaction evidence="6">
        <text>a fatty acyl-[ACP] + S-adenosyl-L-methionine = an N-acyl-L-homoserine lactone + S-methyl-5'-thioadenosine + holo-[ACP] + H(+)</text>
        <dbReference type="Rhea" id="RHEA:10096"/>
        <dbReference type="Rhea" id="RHEA-COMP:9685"/>
        <dbReference type="Rhea" id="RHEA-COMP:14125"/>
        <dbReference type="ChEBI" id="CHEBI:15378"/>
        <dbReference type="ChEBI" id="CHEBI:17509"/>
        <dbReference type="ChEBI" id="CHEBI:55474"/>
        <dbReference type="ChEBI" id="CHEBI:59789"/>
        <dbReference type="ChEBI" id="CHEBI:64479"/>
        <dbReference type="ChEBI" id="CHEBI:138651"/>
        <dbReference type="EC" id="2.3.1.184"/>
    </reaction>
</comment>
<protein>
    <recommendedName>
        <fullName evidence="6">Acyl-homoserine-lactone synthase</fullName>
        <ecNumber evidence="6">2.3.1.184</ecNumber>
    </recommendedName>
    <alternativeName>
        <fullName evidence="6">Autoinducer synthesis protein</fullName>
    </alternativeName>
</protein>
<keyword evidence="4 5" id="KW-0071">Autoinducer synthesis</keyword>
<reference evidence="7 8" key="1">
    <citation type="submission" date="2019-12" db="EMBL/GenBank/DDBJ databases">
        <title>Whole-genome sequencing of Allorhizobium vitis.</title>
        <authorList>
            <person name="Gan H.M."/>
            <person name="Szegedi E."/>
            <person name="Burr T."/>
            <person name="Savka M.A."/>
        </authorList>
    </citation>
    <scope>NUCLEOTIDE SEQUENCE [LARGE SCALE GENOMIC DNA]</scope>
    <source>
        <strain evidence="7 8">CG516</strain>
    </source>
</reference>
<dbReference type="GO" id="GO:0061579">
    <property type="term" value="F:N-acyl homoserine lactone synthase activity"/>
    <property type="evidence" value="ECO:0007669"/>
    <property type="project" value="UniProtKB-UniRule"/>
</dbReference>
<gene>
    <name evidence="7" type="ORF">GOZ90_21520</name>
</gene>
<dbReference type="PANTHER" id="PTHR39322:SF1">
    <property type="entry name" value="ISOVALERYL-HOMOSERINE LACTONE SYNTHASE"/>
    <property type="match status" value="1"/>
</dbReference>
<evidence type="ECO:0000256" key="5">
    <source>
        <dbReference type="PROSITE-ProRule" id="PRU00533"/>
    </source>
</evidence>
<comment type="similarity">
    <text evidence="5 6">Belongs to the autoinducer synthase family.</text>
</comment>
<dbReference type="PROSITE" id="PS51187">
    <property type="entry name" value="AUTOINDUCER_SYNTH_2"/>
    <property type="match status" value="1"/>
</dbReference>
<dbReference type="RefSeq" id="WP_156616018.1">
    <property type="nucleotide sequence ID" value="NZ_WPHR01000026.1"/>
</dbReference>
<dbReference type="AlphaFoldDB" id="A0A6L6VHG6"/>
<dbReference type="PANTHER" id="PTHR39322">
    <property type="entry name" value="ACYL-HOMOSERINE-LACTONE SYNTHASE"/>
    <property type="match status" value="1"/>
</dbReference>